<keyword evidence="5" id="KW-0975">Bacterial flagellum</keyword>
<accession>A0AAW4WYC0</accession>
<reference evidence="9 10" key="1">
    <citation type="submission" date="2021-10" db="EMBL/GenBank/DDBJ databases">
        <authorList>
            <person name="Grouzdev D.S."/>
            <person name="Pantiukh K.S."/>
            <person name="Krutkina M.S."/>
        </authorList>
    </citation>
    <scope>NUCLEOTIDE SEQUENCE [LARGE SCALE GENOMIC DNA]</scope>
    <source>
        <strain evidence="9 10">Z-7514</strain>
    </source>
</reference>
<comment type="caution">
    <text evidence="9">The sequence shown here is derived from an EMBL/GenBank/DDBJ whole genome shotgun (WGS) entry which is preliminary data.</text>
</comment>
<comment type="similarity">
    <text evidence="1 5">Belongs to the flagella basal body rod proteins family.</text>
</comment>
<dbReference type="GO" id="GO:0009426">
    <property type="term" value="C:bacterial-type flagellum basal body, distal rod"/>
    <property type="evidence" value="ECO:0007669"/>
    <property type="project" value="UniProtKB-UniRule"/>
</dbReference>
<sequence length="261" mass="27916">MISALWTASTGMNSQQTNIDVISNNLANVNTGGFKKSKLNFADLIYSNLRQAGTPNAQGAEIPTGTEMGHGVRINSTQKIFSQGNITNTDNDLDMAVEGDGFFRVERPDGSFAYTKDGSFKIDSNGQVVTSDGYSLSPQINIPQDAREITITSDGSVNIINSAGQSQNVAQLELYNFSNPAGLSSDGRNLYTETAASGQALAGTPGQEGYGTVLQGFLEMSNVKVVEEMVNMIAAQRAYESNSKTIQASDEMLQTANQIKR</sequence>
<evidence type="ECO:0000313" key="9">
    <source>
        <dbReference type="EMBL" id="MCC3145181.1"/>
    </source>
</evidence>
<dbReference type="NCBIfam" id="TIGR03506">
    <property type="entry name" value="FlgEFG_subfam"/>
    <property type="match status" value="2"/>
</dbReference>
<dbReference type="PANTHER" id="PTHR30435">
    <property type="entry name" value="FLAGELLAR PROTEIN"/>
    <property type="match status" value="1"/>
</dbReference>
<evidence type="ECO:0000256" key="3">
    <source>
        <dbReference type="ARBA" id="ARBA00025933"/>
    </source>
</evidence>
<name>A0AAW4WYC0_9FIRM</name>
<evidence type="ECO:0000259" key="8">
    <source>
        <dbReference type="Pfam" id="PF22692"/>
    </source>
</evidence>
<dbReference type="InterPro" id="IPR012834">
    <property type="entry name" value="FlgG_G_neg"/>
</dbReference>
<dbReference type="GO" id="GO:0071978">
    <property type="term" value="P:bacterial-type flagellum-dependent swarming motility"/>
    <property type="evidence" value="ECO:0007669"/>
    <property type="project" value="TreeGrafter"/>
</dbReference>
<feature type="domain" description="Flagellar basal body rod protein N-terminal" evidence="6">
    <location>
        <begin position="7"/>
        <end position="35"/>
    </location>
</feature>
<dbReference type="Pfam" id="PF06429">
    <property type="entry name" value="Flg_bbr_C"/>
    <property type="match status" value="1"/>
</dbReference>
<organism evidence="9 10">
    <name type="scientific">Halanaerobium polyolivorans</name>
    <dbReference type="NCBI Taxonomy" id="2886943"/>
    <lineage>
        <taxon>Bacteria</taxon>
        <taxon>Bacillati</taxon>
        <taxon>Bacillota</taxon>
        <taxon>Clostridia</taxon>
        <taxon>Halanaerobiales</taxon>
        <taxon>Halanaerobiaceae</taxon>
        <taxon>Halanaerobium</taxon>
    </lineage>
</organism>
<dbReference type="SUPFAM" id="SSF117143">
    <property type="entry name" value="Flagellar hook protein flgE"/>
    <property type="match status" value="1"/>
</dbReference>
<evidence type="ECO:0000256" key="5">
    <source>
        <dbReference type="RuleBase" id="RU362116"/>
    </source>
</evidence>
<dbReference type="InterPro" id="IPR037925">
    <property type="entry name" value="FlgE/F/G-like"/>
</dbReference>
<dbReference type="PROSITE" id="PS00588">
    <property type="entry name" value="FLAGELLA_BB_ROD"/>
    <property type="match status" value="1"/>
</dbReference>
<dbReference type="PANTHER" id="PTHR30435:SF19">
    <property type="entry name" value="FLAGELLAR BASAL-BODY ROD PROTEIN FLGG"/>
    <property type="match status" value="1"/>
</dbReference>
<dbReference type="Pfam" id="PF22692">
    <property type="entry name" value="LlgE_F_G_D1"/>
    <property type="match status" value="1"/>
</dbReference>
<dbReference type="NCBIfam" id="TIGR02488">
    <property type="entry name" value="flgG_G_neg"/>
    <property type="match status" value="1"/>
</dbReference>
<dbReference type="InterPro" id="IPR053967">
    <property type="entry name" value="LlgE_F_G-like_D1"/>
</dbReference>
<dbReference type="EMBL" id="JAJFAT010000009">
    <property type="protein sequence ID" value="MCC3145181.1"/>
    <property type="molecule type" value="Genomic_DNA"/>
</dbReference>
<keyword evidence="9" id="KW-0969">Cilium</keyword>
<keyword evidence="9" id="KW-0966">Cell projection</keyword>
<keyword evidence="10" id="KW-1185">Reference proteome</keyword>
<dbReference type="Proteomes" id="UP001199296">
    <property type="component" value="Unassembled WGS sequence"/>
</dbReference>
<keyword evidence="9" id="KW-0282">Flagellum</keyword>
<comment type="subcellular location">
    <subcellularLocation>
        <location evidence="5">Bacterial flagellum basal body</location>
    </subcellularLocation>
</comment>
<evidence type="ECO:0000313" key="10">
    <source>
        <dbReference type="Proteomes" id="UP001199296"/>
    </source>
</evidence>
<dbReference type="RefSeq" id="WP_229345754.1">
    <property type="nucleotide sequence ID" value="NZ_JAJFAT010000009.1"/>
</dbReference>
<dbReference type="Pfam" id="PF00460">
    <property type="entry name" value="Flg_bb_rod"/>
    <property type="match status" value="1"/>
</dbReference>
<dbReference type="InterPro" id="IPR020013">
    <property type="entry name" value="Flagellar_FlgE/F/G"/>
</dbReference>
<evidence type="ECO:0000259" key="7">
    <source>
        <dbReference type="Pfam" id="PF06429"/>
    </source>
</evidence>
<feature type="domain" description="Flagellar hook protein FlgE/F/G-like D1" evidence="8">
    <location>
        <begin position="96"/>
        <end position="158"/>
    </location>
</feature>
<dbReference type="InterPro" id="IPR019776">
    <property type="entry name" value="Flagellar_basal_body_rod_CS"/>
</dbReference>
<evidence type="ECO:0000259" key="6">
    <source>
        <dbReference type="Pfam" id="PF00460"/>
    </source>
</evidence>
<proteinExistence type="inferred from homology"/>
<dbReference type="InterPro" id="IPR001444">
    <property type="entry name" value="Flag_bb_rod_N"/>
</dbReference>
<evidence type="ECO:0000256" key="2">
    <source>
        <dbReference type="ARBA" id="ARBA00017948"/>
    </source>
</evidence>
<comment type="subunit">
    <text evidence="3">The basal body constitutes a major portion of the flagellar organelle and consists of four rings (L,P,S, and M) mounted on a central rod. The rod consists of about 26 subunits of FlgG in the distal portion, and FlgB, FlgC and FlgF are thought to build up the proximal portion of the rod with about 6 subunits each.</text>
</comment>
<dbReference type="InterPro" id="IPR012836">
    <property type="entry name" value="FlgF"/>
</dbReference>
<protein>
    <recommendedName>
        <fullName evidence="2 4">Flagellar basal-body rod protein FlgG</fullName>
    </recommendedName>
</protein>
<dbReference type="NCBIfam" id="TIGR02490">
    <property type="entry name" value="flgF"/>
    <property type="match status" value="1"/>
</dbReference>
<evidence type="ECO:0000256" key="4">
    <source>
        <dbReference type="NCBIfam" id="TIGR02488"/>
    </source>
</evidence>
<evidence type="ECO:0000256" key="1">
    <source>
        <dbReference type="ARBA" id="ARBA00009677"/>
    </source>
</evidence>
<feature type="domain" description="Flagellar basal-body/hook protein C-terminal" evidence="7">
    <location>
        <begin position="215"/>
        <end position="259"/>
    </location>
</feature>
<gene>
    <name evidence="9" type="primary">flgG</name>
    <name evidence="9" type="ORF">LJ207_07580</name>
</gene>
<dbReference type="AlphaFoldDB" id="A0AAW4WYC0"/>
<dbReference type="InterPro" id="IPR010930">
    <property type="entry name" value="Flg_bb/hook_C_dom"/>
</dbReference>